<comment type="subcellular location">
    <subcellularLocation>
        <location evidence="1">Membrane</location>
    </subcellularLocation>
</comment>
<dbReference type="SUPFAM" id="SSF50182">
    <property type="entry name" value="Sm-like ribonucleoproteins"/>
    <property type="match status" value="1"/>
</dbReference>
<feature type="transmembrane region" description="Helical" evidence="6">
    <location>
        <begin position="81"/>
        <end position="102"/>
    </location>
</feature>
<dbReference type="InterPro" id="IPR006685">
    <property type="entry name" value="MscS_channel_2nd"/>
</dbReference>
<name>A0A1J7BIF7_9ACTN</name>
<comment type="caution">
    <text evidence="8">The sequence shown here is derived from an EMBL/GenBank/DDBJ whole genome shotgun (WGS) entry which is preliminary data.</text>
</comment>
<protein>
    <recommendedName>
        <fullName evidence="7">Mechanosensitive ion channel MscS domain-containing protein</fullName>
    </recommendedName>
</protein>
<keyword evidence="3 6" id="KW-1133">Transmembrane helix</keyword>
<feature type="domain" description="Mechanosensitive ion channel MscS" evidence="7">
    <location>
        <begin position="185"/>
        <end position="256"/>
    </location>
</feature>
<evidence type="ECO:0000313" key="9">
    <source>
        <dbReference type="Proteomes" id="UP000243342"/>
    </source>
</evidence>
<reference evidence="8 9" key="1">
    <citation type="submission" date="2016-10" db="EMBL/GenBank/DDBJ databases">
        <title>Genome sequence of Streptomyces gilvigriseus MUSC 26.</title>
        <authorList>
            <person name="Lee L.-H."/>
            <person name="Ser H.-L."/>
        </authorList>
    </citation>
    <scope>NUCLEOTIDE SEQUENCE [LARGE SCALE GENOMIC DNA]</scope>
    <source>
        <strain evidence="8 9">MUSC 26</strain>
    </source>
</reference>
<dbReference type="AlphaFoldDB" id="A0A1J7BIF7"/>
<dbReference type="Gene3D" id="2.30.30.60">
    <property type="match status" value="1"/>
</dbReference>
<dbReference type="EMBL" id="MLCF01000024">
    <property type="protein sequence ID" value="OIV38373.1"/>
    <property type="molecule type" value="Genomic_DNA"/>
</dbReference>
<feature type="region of interest" description="Disordered" evidence="5">
    <location>
        <begin position="348"/>
        <end position="399"/>
    </location>
</feature>
<dbReference type="RefSeq" id="WP_071655664.1">
    <property type="nucleotide sequence ID" value="NZ_MLCF01000024.1"/>
</dbReference>
<dbReference type="PANTHER" id="PTHR30566">
    <property type="entry name" value="YNAI-RELATED MECHANOSENSITIVE ION CHANNEL"/>
    <property type="match status" value="1"/>
</dbReference>
<keyword evidence="2 6" id="KW-0812">Transmembrane</keyword>
<dbReference type="InterPro" id="IPR010920">
    <property type="entry name" value="LSM_dom_sf"/>
</dbReference>
<dbReference type="Gene3D" id="1.10.287.1260">
    <property type="match status" value="1"/>
</dbReference>
<proteinExistence type="predicted"/>
<sequence length="399" mass="42917">MDRILRLLIVVVASAAVALVIVGIGDRILKGVARRRGADPRGSTEHPVLGLVRKCRAPLAITVFVALLLSASVTVKSALGGAYATAAHLAVLVLIASLAWLLSRTVILLTTASFNRFAATASDRARVRRARTRLGMLRRVAVALIAVIAISSMLLTFPGVRAVGASLLASAGLIGIVAGVAAQSSLANLFAGLQIAFSDQVRIGDVVVVDGQYPTGQYGTVEEITLSYIVIATWDERRVVMPVSYFATKPYENWTRNTPRMTGTVFFQLDHRTPVEKLREELRRLLDSTDLWDGRSWSLLVTDTTPSAIQVRALLSAKDADDLFLLRALVREKLVDYLVREHPEALPRVATGPAEDGARPGGAAALPEPKKADDSMNSADGSGRADEGVRLGRRDRERG</sequence>
<dbReference type="InterPro" id="IPR023408">
    <property type="entry name" value="MscS_beta-dom_sf"/>
</dbReference>
<feature type="transmembrane region" description="Helical" evidence="6">
    <location>
        <begin position="6"/>
        <end position="25"/>
    </location>
</feature>
<accession>A0A1J7BIF7</accession>
<organism evidence="8 9">
    <name type="scientific">Mangrovactinospora gilvigrisea</name>
    <dbReference type="NCBI Taxonomy" id="1428644"/>
    <lineage>
        <taxon>Bacteria</taxon>
        <taxon>Bacillati</taxon>
        <taxon>Actinomycetota</taxon>
        <taxon>Actinomycetes</taxon>
        <taxon>Kitasatosporales</taxon>
        <taxon>Streptomycetaceae</taxon>
        <taxon>Mangrovactinospora</taxon>
    </lineage>
</organism>
<dbReference type="PANTHER" id="PTHR30566:SF25">
    <property type="entry name" value="INNER MEMBRANE PROTEIN"/>
    <property type="match status" value="1"/>
</dbReference>
<evidence type="ECO:0000256" key="4">
    <source>
        <dbReference type="ARBA" id="ARBA00023136"/>
    </source>
</evidence>
<evidence type="ECO:0000256" key="2">
    <source>
        <dbReference type="ARBA" id="ARBA00022692"/>
    </source>
</evidence>
<feature type="transmembrane region" description="Helical" evidence="6">
    <location>
        <begin position="136"/>
        <end position="157"/>
    </location>
</feature>
<dbReference type="Proteomes" id="UP000243342">
    <property type="component" value="Unassembled WGS sequence"/>
</dbReference>
<dbReference type="OrthoDB" id="9792218at2"/>
<feature type="compositionally biased region" description="Basic and acidic residues" evidence="5">
    <location>
        <begin position="383"/>
        <end position="399"/>
    </location>
</feature>
<keyword evidence="4 6" id="KW-0472">Membrane</keyword>
<feature type="transmembrane region" description="Helical" evidence="6">
    <location>
        <begin position="57"/>
        <end position="75"/>
    </location>
</feature>
<dbReference type="STRING" id="1428644.BIV57_06160"/>
<keyword evidence="9" id="KW-1185">Reference proteome</keyword>
<evidence type="ECO:0000256" key="5">
    <source>
        <dbReference type="SAM" id="MobiDB-lite"/>
    </source>
</evidence>
<gene>
    <name evidence="8" type="ORF">BIV57_06160</name>
</gene>
<evidence type="ECO:0000256" key="3">
    <source>
        <dbReference type="ARBA" id="ARBA00022989"/>
    </source>
</evidence>
<dbReference type="Pfam" id="PF00924">
    <property type="entry name" value="MS_channel_2nd"/>
    <property type="match status" value="1"/>
</dbReference>
<evidence type="ECO:0000313" key="8">
    <source>
        <dbReference type="EMBL" id="OIV38373.1"/>
    </source>
</evidence>
<feature type="transmembrane region" description="Helical" evidence="6">
    <location>
        <begin position="163"/>
        <end position="182"/>
    </location>
</feature>
<evidence type="ECO:0000256" key="1">
    <source>
        <dbReference type="ARBA" id="ARBA00004370"/>
    </source>
</evidence>
<evidence type="ECO:0000259" key="7">
    <source>
        <dbReference type="Pfam" id="PF00924"/>
    </source>
</evidence>
<dbReference type="GO" id="GO:0016020">
    <property type="term" value="C:membrane"/>
    <property type="evidence" value="ECO:0007669"/>
    <property type="project" value="UniProtKB-SubCell"/>
</dbReference>
<evidence type="ECO:0000256" key="6">
    <source>
        <dbReference type="SAM" id="Phobius"/>
    </source>
</evidence>
<dbReference type="GO" id="GO:0055085">
    <property type="term" value="P:transmembrane transport"/>
    <property type="evidence" value="ECO:0007669"/>
    <property type="project" value="InterPro"/>
</dbReference>